<keyword evidence="1" id="KW-0472">Membrane</keyword>
<accession>A0A8S5S9L4</accession>
<dbReference type="EMBL" id="BK032557">
    <property type="protein sequence ID" value="DAF47600.1"/>
    <property type="molecule type" value="Genomic_DNA"/>
</dbReference>
<evidence type="ECO:0000313" key="2">
    <source>
        <dbReference type="EMBL" id="DAF47600.1"/>
    </source>
</evidence>
<keyword evidence="1" id="KW-0812">Transmembrane</keyword>
<evidence type="ECO:0000256" key="1">
    <source>
        <dbReference type="SAM" id="Phobius"/>
    </source>
</evidence>
<feature type="transmembrane region" description="Helical" evidence="1">
    <location>
        <begin position="5"/>
        <end position="23"/>
    </location>
</feature>
<reference evidence="2" key="1">
    <citation type="journal article" date="2021" name="Proc. Natl. Acad. Sci. U.S.A.">
        <title>A Catalog of Tens of Thousands of Viruses from Human Metagenomes Reveals Hidden Associations with Chronic Diseases.</title>
        <authorList>
            <person name="Tisza M.J."/>
            <person name="Buck C.B."/>
        </authorList>
    </citation>
    <scope>NUCLEOTIDE SEQUENCE</scope>
    <source>
        <strain evidence="2">CtByu2</strain>
    </source>
</reference>
<proteinExistence type="predicted"/>
<organism evidence="2">
    <name type="scientific">Myoviridae sp. ctByu2</name>
    <dbReference type="NCBI Taxonomy" id="2827668"/>
    <lineage>
        <taxon>Viruses</taxon>
        <taxon>Duplodnaviria</taxon>
        <taxon>Heunggongvirae</taxon>
        <taxon>Uroviricota</taxon>
        <taxon>Caudoviricetes</taxon>
    </lineage>
</organism>
<feature type="transmembrane region" description="Helical" evidence="1">
    <location>
        <begin position="38"/>
        <end position="58"/>
    </location>
</feature>
<keyword evidence="1" id="KW-1133">Transmembrane helix</keyword>
<sequence>MVKRIIVISLLVIVILTICYFVFVDPFVNSGNYAEIRFYARLFLLLVVVSTFGILRSYNATVNNTRFLIKLHKLLGGVLIELPKTNKAITDTKVSSKALREGILKNIESLRELAGENEQLRKSLDSFKNKLDA</sequence>
<protein>
    <submittedName>
        <fullName evidence="2">Uncharacterized protein</fullName>
    </submittedName>
</protein>
<name>A0A8S5S9L4_9CAUD</name>